<protein>
    <submittedName>
        <fullName evidence="2">Uncharacterized protein</fullName>
    </submittedName>
</protein>
<name>A0AAP7GSI2_STEMA</name>
<dbReference type="Proteomes" id="UP000092125">
    <property type="component" value="Unassembled WGS sequence"/>
</dbReference>
<reference evidence="2 3" key="1">
    <citation type="submission" date="2016-05" db="EMBL/GenBank/DDBJ databases">
        <title>Draft Genome Sequences of Stenotrophomonas maltophilia Strains Sm32COP, Sm41DVV, Sm46PAILV, SmF3, SmF22, SmSOFb1 and SmCVFa1, Isolated from Different Manures, in France.</title>
        <authorList>
            <person name="Nazaret S."/>
            <person name="Bodilis J."/>
        </authorList>
    </citation>
    <scope>NUCLEOTIDE SEQUENCE [LARGE SCALE GENOMIC DNA]</scope>
    <source>
        <strain evidence="2 3">Sm41DVV</strain>
    </source>
</reference>
<evidence type="ECO:0000313" key="2">
    <source>
        <dbReference type="EMBL" id="OBU61967.1"/>
    </source>
</evidence>
<comment type="caution">
    <text evidence="2">The sequence shown here is derived from an EMBL/GenBank/DDBJ whole genome shotgun (WGS) entry which is preliminary data.</text>
</comment>
<feature type="region of interest" description="Disordered" evidence="1">
    <location>
        <begin position="1"/>
        <end position="34"/>
    </location>
</feature>
<dbReference type="RefSeq" id="WP_065181884.1">
    <property type="nucleotide sequence ID" value="NZ_LYVI01000004.1"/>
</dbReference>
<accession>A0AAP7GSI2</accession>
<evidence type="ECO:0000313" key="3">
    <source>
        <dbReference type="Proteomes" id="UP000092125"/>
    </source>
</evidence>
<proteinExistence type="predicted"/>
<organism evidence="2 3">
    <name type="scientific">Stenotrophomonas maltophilia</name>
    <name type="common">Pseudomonas maltophilia</name>
    <name type="synonym">Xanthomonas maltophilia</name>
    <dbReference type="NCBI Taxonomy" id="40324"/>
    <lineage>
        <taxon>Bacteria</taxon>
        <taxon>Pseudomonadati</taxon>
        <taxon>Pseudomonadota</taxon>
        <taxon>Gammaproteobacteria</taxon>
        <taxon>Lysobacterales</taxon>
        <taxon>Lysobacteraceae</taxon>
        <taxon>Stenotrophomonas</taxon>
        <taxon>Stenotrophomonas maltophilia group</taxon>
    </lineage>
</organism>
<evidence type="ECO:0000256" key="1">
    <source>
        <dbReference type="SAM" id="MobiDB-lite"/>
    </source>
</evidence>
<dbReference type="EMBL" id="LYVI01000004">
    <property type="protein sequence ID" value="OBU61967.1"/>
    <property type="molecule type" value="Genomic_DNA"/>
</dbReference>
<gene>
    <name evidence="2" type="ORF">A9K56_07970</name>
</gene>
<sequence length="198" mass="20305">MSKDEDIKKSQLPDVHPMGPGDPTDTEPVPDDSWYIESNPMFRGADIVGVNYKGNVDGLQVSGKVSTGSATLQVKEGMTNVGLSYSNEHVSASIGYTVGSENANVTTVYDTNSGLAIGGKLKFGSTTVDFNQSSIGATYNFGGGITAGISGSMNGGLTVSFGGSNWGGGSGFSFSLGATNSGGSWSVDARFNLVFNAN</sequence>
<feature type="compositionally biased region" description="Basic and acidic residues" evidence="1">
    <location>
        <begin position="1"/>
        <end position="11"/>
    </location>
</feature>
<dbReference type="AlphaFoldDB" id="A0AAP7GSI2"/>